<reference evidence="2 3" key="1">
    <citation type="journal article" date="2018" name="Front. Plant Sci.">
        <title>Red Clover (Trifolium pratense) and Zigzag Clover (T. medium) - A Picture of Genomic Similarities and Differences.</title>
        <authorList>
            <person name="Dluhosova J."/>
            <person name="Istvanek J."/>
            <person name="Nedelnik J."/>
            <person name="Repkova J."/>
        </authorList>
    </citation>
    <scope>NUCLEOTIDE SEQUENCE [LARGE SCALE GENOMIC DNA]</scope>
    <source>
        <strain evidence="3">cv. 10/8</strain>
        <tissue evidence="2">Leaf</tissue>
    </source>
</reference>
<dbReference type="SUPFAM" id="SSF53098">
    <property type="entry name" value="Ribonuclease H-like"/>
    <property type="match status" value="1"/>
</dbReference>
<dbReference type="Gene3D" id="3.30.420.10">
    <property type="entry name" value="Ribonuclease H-like superfamily/Ribonuclease H"/>
    <property type="match status" value="1"/>
</dbReference>
<dbReference type="InterPro" id="IPR001584">
    <property type="entry name" value="Integrase_cat-core"/>
</dbReference>
<dbReference type="PANTHER" id="PTHR48475:SF1">
    <property type="entry name" value="RNASE H TYPE-1 DOMAIN-CONTAINING PROTEIN"/>
    <property type="match status" value="1"/>
</dbReference>
<feature type="non-terminal residue" evidence="2">
    <location>
        <position position="1"/>
    </location>
</feature>
<dbReference type="PANTHER" id="PTHR48475">
    <property type="entry name" value="RIBONUCLEASE H"/>
    <property type="match status" value="1"/>
</dbReference>
<evidence type="ECO:0000313" key="3">
    <source>
        <dbReference type="Proteomes" id="UP000265520"/>
    </source>
</evidence>
<dbReference type="Proteomes" id="UP000265520">
    <property type="component" value="Unassembled WGS sequence"/>
</dbReference>
<organism evidence="2 3">
    <name type="scientific">Trifolium medium</name>
    <dbReference type="NCBI Taxonomy" id="97028"/>
    <lineage>
        <taxon>Eukaryota</taxon>
        <taxon>Viridiplantae</taxon>
        <taxon>Streptophyta</taxon>
        <taxon>Embryophyta</taxon>
        <taxon>Tracheophyta</taxon>
        <taxon>Spermatophyta</taxon>
        <taxon>Magnoliopsida</taxon>
        <taxon>eudicotyledons</taxon>
        <taxon>Gunneridae</taxon>
        <taxon>Pentapetalae</taxon>
        <taxon>rosids</taxon>
        <taxon>fabids</taxon>
        <taxon>Fabales</taxon>
        <taxon>Fabaceae</taxon>
        <taxon>Papilionoideae</taxon>
        <taxon>50 kb inversion clade</taxon>
        <taxon>NPAAA clade</taxon>
        <taxon>Hologalegina</taxon>
        <taxon>IRL clade</taxon>
        <taxon>Trifolieae</taxon>
        <taxon>Trifolium</taxon>
    </lineage>
</organism>
<dbReference type="PROSITE" id="PS50994">
    <property type="entry name" value="INTEGRASE"/>
    <property type="match status" value="1"/>
</dbReference>
<evidence type="ECO:0000313" key="2">
    <source>
        <dbReference type="EMBL" id="MCI87634.1"/>
    </source>
</evidence>
<comment type="caution">
    <text evidence="2">The sequence shown here is derived from an EMBL/GenBank/DDBJ whole genome shotgun (WGS) entry which is preliminary data.</text>
</comment>
<dbReference type="InterPro" id="IPR036397">
    <property type="entry name" value="RNaseH_sf"/>
</dbReference>
<feature type="domain" description="Integrase catalytic" evidence="1">
    <location>
        <begin position="1"/>
        <end position="66"/>
    </location>
</feature>
<dbReference type="GO" id="GO:0003676">
    <property type="term" value="F:nucleic acid binding"/>
    <property type="evidence" value="ECO:0007669"/>
    <property type="project" value="InterPro"/>
</dbReference>
<sequence length="66" mass="7602">EFKIGHHNSSPYRPQMNGAVEAANKNIKKIVQKMVVTYKNWHEMLPFALHDIVLQYALQQGQPLSL</sequence>
<dbReference type="GO" id="GO:0015074">
    <property type="term" value="P:DNA integration"/>
    <property type="evidence" value="ECO:0007669"/>
    <property type="project" value="InterPro"/>
</dbReference>
<keyword evidence="3" id="KW-1185">Reference proteome</keyword>
<accession>A0A392VGV4</accession>
<protein>
    <recommendedName>
        <fullName evidence="1">Integrase catalytic domain-containing protein</fullName>
    </recommendedName>
</protein>
<evidence type="ECO:0000259" key="1">
    <source>
        <dbReference type="PROSITE" id="PS50994"/>
    </source>
</evidence>
<dbReference type="AlphaFoldDB" id="A0A392VGV4"/>
<proteinExistence type="predicted"/>
<dbReference type="InterPro" id="IPR012337">
    <property type="entry name" value="RNaseH-like_sf"/>
</dbReference>
<name>A0A392VGV4_9FABA</name>
<dbReference type="EMBL" id="LXQA011170971">
    <property type="protein sequence ID" value="MCI87634.1"/>
    <property type="molecule type" value="Genomic_DNA"/>
</dbReference>